<dbReference type="SUPFAM" id="SSF53850">
    <property type="entry name" value="Periplasmic binding protein-like II"/>
    <property type="match status" value="1"/>
</dbReference>
<dbReference type="PANTHER" id="PTHR42643:SF24">
    <property type="entry name" value="IONOTROPIC RECEPTOR 60A"/>
    <property type="match status" value="1"/>
</dbReference>
<comment type="subcellular location">
    <subcellularLocation>
        <location evidence="1">Cell membrane</location>
        <topology evidence="1">Multi-pass membrane protein</topology>
    </subcellularLocation>
</comment>
<evidence type="ECO:0000256" key="6">
    <source>
        <dbReference type="ARBA" id="ARBA00022989"/>
    </source>
</evidence>
<dbReference type="Gene3D" id="3.40.190.10">
    <property type="entry name" value="Periplasmic binding protein-like II"/>
    <property type="match status" value="1"/>
</dbReference>
<dbReference type="InterPro" id="IPR019594">
    <property type="entry name" value="Glu/Gly-bd"/>
</dbReference>
<organism evidence="16">
    <name type="scientific">Hyalella azteca</name>
    <name type="common">Amphipod</name>
    <dbReference type="NCBI Taxonomy" id="294128"/>
    <lineage>
        <taxon>Eukaryota</taxon>
        <taxon>Metazoa</taxon>
        <taxon>Ecdysozoa</taxon>
        <taxon>Arthropoda</taxon>
        <taxon>Crustacea</taxon>
        <taxon>Multicrustacea</taxon>
        <taxon>Malacostraca</taxon>
        <taxon>Eumalacostraca</taxon>
        <taxon>Peracarida</taxon>
        <taxon>Amphipoda</taxon>
        <taxon>Senticaudata</taxon>
        <taxon>Talitrida</taxon>
        <taxon>Talitroidea</taxon>
        <taxon>Hyalellidae</taxon>
        <taxon>Hyalella</taxon>
    </lineage>
</organism>
<keyword evidence="5 13" id="KW-0812">Transmembrane</keyword>
<proteinExistence type="inferred from homology"/>
<dbReference type="Gene3D" id="1.10.287.70">
    <property type="match status" value="1"/>
</dbReference>
<dbReference type="AlphaFoldDB" id="A0A6A0HCZ9"/>
<sequence length="593" mass="68481">MLRGLMIGLLILLFPTRSCGKFTQIVIEGTKSQEQKFDSLKSVFSELILINFSEENLLLLLDPALRYTESFSDVVDLTLANTSSPWSVYYWDALTTNRSIPREFIRGSFMTVVMVFCNDPSQFLNQLASSLVWNPELIVLFSLRADLDHNAVANHNVVQRSQYITLIRPSASKKSFLLYNVRHSIFDPPGANKTVLLLVGMWDSQAYKHKFKQPKRRIDSFRKVNIDLASICYDFPFMYDGPNNTCPGAAFDMLDILAAKLDFTYTWQDQSTDGRWGSKENGTWTGMFADLLYHNKSIIINNIELTLDRQEAFDMTYPYFSEGFSIMLKIPDPLPRWRGLLYPFTRQVWVYIVSMAVVAVLLFTFVMSFMQNFKPHHKGFLQMLASLSNQGYSNEVHGWWMHVWMLTWWFMCYVLCLAYTCNLVAFLTITVPRKRIETIDELADSNVIVAMENYGNYVPEALRESSDPSLAKIGARFDLYEASEWDSVIKGKVTKGTYAVINGQSFHYFYRNYFNLTTQCYFMREVLYPSFVVYYLRKNTPHTELLSENLQRLVEAGLVGKLYNKHMMKDAPPDQASSMLRPSIGIKTFVLQV</sequence>
<dbReference type="Proteomes" id="UP000711488">
    <property type="component" value="Unassembled WGS sequence"/>
</dbReference>
<dbReference type="OrthoDB" id="6375714at2759"/>
<evidence type="ECO:0000256" key="11">
    <source>
        <dbReference type="ARBA" id="ARBA00023286"/>
    </source>
</evidence>
<comment type="caution">
    <text evidence="16">The sequence shown here is derived from an EMBL/GenBank/DDBJ whole genome shotgun (WGS) entry which is preliminary data.</text>
</comment>
<evidence type="ECO:0000256" key="9">
    <source>
        <dbReference type="ARBA" id="ARBA00023170"/>
    </source>
</evidence>
<reference evidence="16" key="1">
    <citation type="submission" date="2014-08" db="EMBL/GenBank/DDBJ databases">
        <authorList>
            <person name="Murali S."/>
            <person name="Richards S."/>
            <person name="Bandaranaike D."/>
            <person name="Bellair M."/>
            <person name="Blankenburg K."/>
            <person name="Chao H."/>
            <person name="Dinh H."/>
            <person name="Doddapaneni H."/>
            <person name="Dugan-Rocha S."/>
            <person name="Elkadiri S."/>
            <person name="Gnanaolivu R."/>
            <person name="Hughes D."/>
            <person name="Lee S."/>
            <person name="Li M."/>
            <person name="Ming W."/>
            <person name="Munidasa M."/>
            <person name="Muniz J."/>
            <person name="Nguyen L."/>
            <person name="Osuji N."/>
            <person name="Pu L.-L."/>
            <person name="Puazo M."/>
            <person name="Skinner E."/>
            <person name="Qu C."/>
            <person name="Quiroz J."/>
            <person name="Raj R."/>
            <person name="Weissenberger G."/>
            <person name="Xin Y."/>
            <person name="Zou X."/>
            <person name="Han Y."/>
            <person name="Worley K."/>
            <person name="Muzny D."/>
            <person name="Gibbs R."/>
        </authorList>
    </citation>
    <scope>NUCLEOTIDE SEQUENCE</scope>
    <source>
        <strain evidence="16">HAZT.00-mixed</strain>
        <tissue evidence="16">Whole organism</tissue>
    </source>
</reference>
<feature type="domain" description="Ionotropic glutamate receptor L-glutamate and glycine-binding" evidence="15">
    <location>
        <begin position="236"/>
        <end position="293"/>
    </location>
</feature>
<dbReference type="SMART" id="SM00918">
    <property type="entry name" value="Lig_chan-Glu_bd"/>
    <property type="match status" value="1"/>
</dbReference>
<evidence type="ECO:0000256" key="4">
    <source>
        <dbReference type="ARBA" id="ARBA00022475"/>
    </source>
</evidence>
<evidence type="ECO:0000256" key="2">
    <source>
        <dbReference type="ARBA" id="ARBA00008685"/>
    </source>
</evidence>
<feature type="transmembrane region" description="Helical" evidence="13">
    <location>
        <begin position="348"/>
        <end position="370"/>
    </location>
</feature>
<keyword evidence="3" id="KW-0813">Transport</keyword>
<dbReference type="GO" id="GO:0015276">
    <property type="term" value="F:ligand-gated monoatomic ion channel activity"/>
    <property type="evidence" value="ECO:0007669"/>
    <property type="project" value="InterPro"/>
</dbReference>
<protein>
    <submittedName>
        <fullName evidence="16">Ionotropic receptor 108</fullName>
    </submittedName>
</protein>
<evidence type="ECO:0000256" key="12">
    <source>
        <dbReference type="ARBA" id="ARBA00023303"/>
    </source>
</evidence>
<dbReference type="InterPro" id="IPR052192">
    <property type="entry name" value="Insect_Ionotropic_Sensory_Rcpt"/>
</dbReference>
<feature type="transmembrane region" description="Helical" evidence="13">
    <location>
        <begin position="408"/>
        <end position="429"/>
    </location>
</feature>
<evidence type="ECO:0000256" key="7">
    <source>
        <dbReference type="ARBA" id="ARBA00023065"/>
    </source>
</evidence>
<feature type="chain" id="PRO_5025552203" evidence="14">
    <location>
        <begin position="21"/>
        <end position="593"/>
    </location>
</feature>
<feature type="signal peptide" evidence="14">
    <location>
        <begin position="1"/>
        <end position="20"/>
    </location>
</feature>
<dbReference type="Pfam" id="PF10613">
    <property type="entry name" value="Lig_chan-Glu_bd"/>
    <property type="match status" value="1"/>
</dbReference>
<evidence type="ECO:0000256" key="1">
    <source>
        <dbReference type="ARBA" id="ARBA00004651"/>
    </source>
</evidence>
<accession>A0A6A0HCZ9</accession>
<keyword evidence="14" id="KW-0732">Signal</keyword>
<keyword evidence="8 13" id="KW-0472">Membrane</keyword>
<evidence type="ECO:0000256" key="5">
    <source>
        <dbReference type="ARBA" id="ARBA00022692"/>
    </source>
</evidence>
<keyword evidence="11" id="KW-1071">Ligand-gated ion channel</keyword>
<evidence type="ECO:0000256" key="8">
    <source>
        <dbReference type="ARBA" id="ARBA00023136"/>
    </source>
</evidence>
<gene>
    <name evidence="16" type="ORF">HAZT_HAZT008288</name>
</gene>
<evidence type="ECO:0000256" key="13">
    <source>
        <dbReference type="SAM" id="Phobius"/>
    </source>
</evidence>
<keyword evidence="9 16" id="KW-0675">Receptor</keyword>
<evidence type="ECO:0000256" key="3">
    <source>
        <dbReference type="ARBA" id="ARBA00022448"/>
    </source>
</evidence>
<keyword evidence="6 13" id="KW-1133">Transmembrane helix</keyword>
<keyword evidence="7" id="KW-0406">Ion transport</keyword>
<evidence type="ECO:0000313" key="16">
    <source>
        <dbReference type="EMBL" id="KAA0203673.1"/>
    </source>
</evidence>
<keyword evidence="10" id="KW-0325">Glycoprotein</keyword>
<dbReference type="InterPro" id="IPR001320">
    <property type="entry name" value="Iontro_rcpt_C"/>
</dbReference>
<keyword evidence="4" id="KW-1003">Cell membrane</keyword>
<reference evidence="16" key="3">
    <citation type="submission" date="2019-06" db="EMBL/GenBank/DDBJ databases">
        <authorList>
            <person name="Poynton C."/>
            <person name="Hasenbein S."/>
            <person name="Benoit J.B."/>
            <person name="Sepulveda M.S."/>
            <person name="Poelchau M.F."/>
            <person name="Murali S.C."/>
            <person name="Chen S."/>
            <person name="Glastad K.M."/>
            <person name="Werren J.H."/>
            <person name="Vineis J.H."/>
            <person name="Bowen J.L."/>
            <person name="Friedrich M."/>
            <person name="Jones J."/>
            <person name="Robertson H.M."/>
            <person name="Feyereisen R."/>
            <person name="Mechler-Hickson A."/>
            <person name="Mathers N."/>
            <person name="Lee C.E."/>
            <person name="Colbourne J.K."/>
            <person name="Biales A."/>
            <person name="Johnston J.S."/>
            <person name="Wellborn G.A."/>
            <person name="Rosendale A.J."/>
            <person name="Cridge A.G."/>
            <person name="Munoz-Torres M.C."/>
            <person name="Bain P.A."/>
            <person name="Manny A.R."/>
            <person name="Major K.M."/>
            <person name="Lambert F.N."/>
            <person name="Vulpe C.D."/>
            <person name="Tuck P."/>
            <person name="Blalock B.J."/>
            <person name="Lin Y.-Y."/>
            <person name="Smith M.E."/>
            <person name="Ochoa-Acuna H."/>
            <person name="Chen M.-J.M."/>
            <person name="Childers C.P."/>
            <person name="Qu J."/>
            <person name="Dugan S."/>
            <person name="Lee S.L."/>
            <person name="Chao H."/>
            <person name="Dinh H."/>
            <person name="Han Y."/>
            <person name="Doddapaneni H."/>
            <person name="Worley K.C."/>
            <person name="Muzny D.M."/>
            <person name="Gibbs R.A."/>
            <person name="Richards S."/>
        </authorList>
    </citation>
    <scope>NUCLEOTIDE SEQUENCE</scope>
    <source>
        <strain evidence="16">HAZT.00-mixed</strain>
        <tissue evidence="16">Whole organism</tissue>
    </source>
</reference>
<dbReference type="GO" id="GO:0005886">
    <property type="term" value="C:plasma membrane"/>
    <property type="evidence" value="ECO:0007669"/>
    <property type="project" value="UniProtKB-SubCell"/>
</dbReference>
<dbReference type="GO" id="GO:0050906">
    <property type="term" value="P:detection of stimulus involved in sensory perception"/>
    <property type="evidence" value="ECO:0007669"/>
    <property type="project" value="UniProtKB-ARBA"/>
</dbReference>
<comment type="similarity">
    <text evidence="2">Belongs to the glutamate-gated ion channel (TC 1.A.10.1) family.</text>
</comment>
<keyword evidence="12" id="KW-0407">Ion channel</keyword>
<dbReference type="PANTHER" id="PTHR42643">
    <property type="entry name" value="IONOTROPIC RECEPTOR 20A-RELATED"/>
    <property type="match status" value="1"/>
</dbReference>
<evidence type="ECO:0000256" key="10">
    <source>
        <dbReference type="ARBA" id="ARBA00023180"/>
    </source>
</evidence>
<reference evidence="16" key="2">
    <citation type="journal article" date="2018" name="Environ. Sci. Technol.">
        <title>The Toxicogenome of Hyalella azteca: A Model for Sediment Ecotoxicology and Evolutionary Toxicology.</title>
        <authorList>
            <person name="Poynton H.C."/>
            <person name="Hasenbein S."/>
            <person name="Benoit J.B."/>
            <person name="Sepulveda M.S."/>
            <person name="Poelchau M.F."/>
            <person name="Hughes D.S.T."/>
            <person name="Murali S.C."/>
            <person name="Chen S."/>
            <person name="Glastad K.M."/>
            <person name="Goodisman M.A.D."/>
            <person name="Werren J.H."/>
            <person name="Vineis J.H."/>
            <person name="Bowen J.L."/>
            <person name="Friedrich M."/>
            <person name="Jones J."/>
            <person name="Robertson H.M."/>
            <person name="Feyereisen R."/>
            <person name="Mechler-Hickson A."/>
            <person name="Mathers N."/>
            <person name="Lee C.E."/>
            <person name="Colbourne J.K."/>
            <person name="Biales A."/>
            <person name="Johnston J.S."/>
            <person name="Wellborn G.A."/>
            <person name="Rosendale A.J."/>
            <person name="Cridge A.G."/>
            <person name="Munoz-Torres M.C."/>
            <person name="Bain P.A."/>
            <person name="Manny A.R."/>
            <person name="Major K.M."/>
            <person name="Lambert F.N."/>
            <person name="Vulpe C.D."/>
            <person name="Tuck P."/>
            <person name="Blalock B.J."/>
            <person name="Lin Y.Y."/>
            <person name="Smith M.E."/>
            <person name="Ochoa-Acuna H."/>
            <person name="Chen M.M."/>
            <person name="Childers C.P."/>
            <person name="Qu J."/>
            <person name="Dugan S."/>
            <person name="Lee S.L."/>
            <person name="Chao H."/>
            <person name="Dinh H."/>
            <person name="Han Y."/>
            <person name="Doddapaneni H."/>
            <person name="Worley K.C."/>
            <person name="Muzny D.M."/>
            <person name="Gibbs R.A."/>
            <person name="Richards S."/>
        </authorList>
    </citation>
    <scope>NUCLEOTIDE SEQUENCE</scope>
    <source>
        <strain evidence="16">HAZT.00-mixed</strain>
        <tissue evidence="16">Whole organism</tissue>
    </source>
</reference>
<evidence type="ECO:0000256" key="14">
    <source>
        <dbReference type="SAM" id="SignalP"/>
    </source>
</evidence>
<evidence type="ECO:0000259" key="15">
    <source>
        <dbReference type="SMART" id="SM00918"/>
    </source>
</evidence>
<dbReference type="Pfam" id="PF00060">
    <property type="entry name" value="Lig_chan"/>
    <property type="match status" value="1"/>
</dbReference>
<name>A0A6A0HCZ9_HYAAZ</name>
<dbReference type="EMBL" id="JQDR03001118">
    <property type="protein sequence ID" value="KAA0203673.1"/>
    <property type="molecule type" value="Genomic_DNA"/>
</dbReference>